<organism evidence="6 7">
    <name type="scientific">Halorientalis brevis</name>
    <dbReference type="NCBI Taxonomy" id="1126241"/>
    <lineage>
        <taxon>Archaea</taxon>
        <taxon>Methanobacteriati</taxon>
        <taxon>Methanobacteriota</taxon>
        <taxon>Stenosarchaea group</taxon>
        <taxon>Halobacteria</taxon>
        <taxon>Halobacteriales</taxon>
        <taxon>Haloarculaceae</taxon>
        <taxon>Halorientalis</taxon>
    </lineage>
</organism>
<sequence>MGSKPPDVLLDDDPTLADALATVLERAEQGDGTVTWADVSDALTSDEWARLLRTGLLVAAGDAFVVDDPLAVRAALDEHDADADSAWSLADKAAGVCALTLMAGYQVSAIRDAVASSVDLVLGPLQAVLPFPAVVGLLAIATAVVSTVIQRRLGDRDRMQRHQDRLQRVGERLEAARERGDDEAVHRLQQQQRNLLGDQLGLLPAMLRPMAWTMLVVVPAFLWVSWLVVAPAQAIAPTATVFPMLGRVVWTARVFGPVQAWTLWYVGWSLVTGLSTRRLLDRRSSTA</sequence>
<evidence type="ECO:0000313" key="6">
    <source>
        <dbReference type="EMBL" id="MFD1586603.1"/>
    </source>
</evidence>
<evidence type="ECO:0000256" key="2">
    <source>
        <dbReference type="ARBA" id="ARBA00022692"/>
    </source>
</evidence>
<evidence type="ECO:0000256" key="4">
    <source>
        <dbReference type="ARBA" id="ARBA00023136"/>
    </source>
</evidence>
<dbReference type="GO" id="GO:0016020">
    <property type="term" value="C:membrane"/>
    <property type="evidence" value="ECO:0007669"/>
    <property type="project" value="UniProtKB-SubCell"/>
</dbReference>
<feature type="transmembrane region" description="Helical" evidence="5">
    <location>
        <begin position="212"/>
        <end position="234"/>
    </location>
</feature>
<dbReference type="InterPro" id="IPR002809">
    <property type="entry name" value="EMC3/TMCO1"/>
</dbReference>
<keyword evidence="7" id="KW-1185">Reference proteome</keyword>
<gene>
    <name evidence="6" type="ORF">ACFR9U_06385</name>
</gene>
<dbReference type="AlphaFoldDB" id="A0ABD6C8D1"/>
<keyword evidence="3 5" id="KW-1133">Transmembrane helix</keyword>
<name>A0ABD6C8D1_9EURY</name>
<feature type="transmembrane region" description="Helical" evidence="5">
    <location>
        <begin position="127"/>
        <end position="149"/>
    </location>
</feature>
<protein>
    <submittedName>
        <fullName evidence="6">DUF106 domain-containing protein</fullName>
    </submittedName>
</protein>
<dbReference type="SMART" id="SM01415">
    <property type="entry name" value="DUF106"/>
    <property type="match status" value="1"/>
</dbReference>
<dbReference type="PANTHER" id="PTHR42198:SF1">
    <property type="entry name" value="INTEGRAL MEMBRANE PROTEIN"/>
    <property type="match status" value="1"/>
</dbReference>
<dbReference type="Proteomes" id="UP001597119">
    <property type="component" value="Unassembled WGS sequence"/>
</dbReference>
<comment type="caution">
    <text evidence="6">The sequence shown here is derived from an EMBL/GenBank/DDBJ whole genome shotgun (WGS) entry which is preliminary data.</text>
</comment>
<accession>A0ABD6C8D1</accession>
<reference evidence="6 7" key="1">
    <citation type="journal article" date="2019" name="Int. J. Syst. Evol. Microbiol.">
        <title>The Global Catalogue of Microorganisms (GCM) 10K type strain sequencing project: providing services to taxonomists for standard genome sequencing and annotation.</title>
        <authorList>
            <consortium name="The Broad Institute Genomics Platform"/>
            <consortium name="The Broad Institute Genome Sequencing Center for Infectious Disease"/>
            <person name="Wu L."/>
            <person name="Ma J."/>
        </authorList>
    </citation>
    <scope>NUCLEOTIDE SEQUENCE [LARGE SCALE GENOMIC DNA]</scope>
    <source>
        <strain evidence="6 7">CGMCC 1.12125</strain>
    </source>
</reference>
<evidence type="ECO:0000313" key="7">
    <source>
        <dbReference type="Proteomes" id="UP001597119"/>
    </source>
</evidence>
<evidence type="ECO:0000256" key="5">
    <source>
        <dbReference type="SAM" id="Phobius"/>
    </source>
</evidence>
<dbReference type="EMBL" id="JBHUDJ010000002">
    <property type="protein sequence ID" value="MFD1586603.1"/>
    <property type="molecule type" value="Genomic_DNA"/>
</dbReference>
<keyword evidence="4 5" id="KW-0472">Membrane</keyword>
<dbReference type="RefSeq" id="WP_247379369.1">
    <property type="nucleotide sequence ID" value="NZ_JALLGV010000007.1"/>
</dbReference>
<dbReference type="PANTHER" id="PTHR42198">
    <property type="entry name" value="INTEGRAL MEMBRANE PROTEIN"/>
    <property type="match status" value="1"/>
</dbReference>
<dbReference type="Pfam" id="PF01956">
    <property type="entry name" value="EMC3_TMCO1"/>
    <property type="match status" value="1"/>
</dbReference>
<keyword evidence="2 5" id="KW-0812">Transmembrane</keyword>
<evidence type="ECO:0000256" key="3">
    <source>
        <dbReference type="ARBA" id="ARBA00022989"/>
    </source>
</evidence>
<proteinExistence type="predicted"/>
<feature type="transmembrane region" description="Helical" evidence="5">
    <location>
        <begin position="254"/>
        <end position="274"/>
    </location>
</feature>
<evidence type="ECO:0000256" key="1">
    <source>
        <dbReference type="ARBA" id="ARBA00004141"/>
    </source>
</evidence>
<comment type="subcellular location">
    <subcellularLocation>
        <location evidence="1">Membrane</location>
        <topology evidence="1">Multi-pass membrane protein</topology>
    </subcellularLocation>
</comment>
<dbReference type="InterPro" id="IPR038978">
    <property type="entry name" value="MJ0935"/>
</dbReference>